<feature type="domain" description="Cystatin" evidence="4">
    <location>
        <begin position="26"/>
        <end position="136"/>
    </location>
</feature>
<dbReference type="InterPro" id="IPR018073">
    <property type="entry name" value="Prot_inh_cystat_CS"/>
</dbReference>
<dbReference type="FunFam" id="3.10.450.10:FF:000004">
    <property type="entry name" value="Cystatin C"/>
    <property type="match status" value="1"/>
</dbReference>
<dbReference type="SMART" id="SM00043">
    <property type="entry name" value="CY"/>
    <property type="match status" value="1"/>
</dbReference>
<evidence type="ECO:0000256" key="3">
    <source>
        <dbReference type="SAM" id="SignalP"/>
    </source>
</evidence>
<dbReference type="Ensembl" id="ENSCCNT00000018973.1">
    <property type="protein sequence ID" value="ENSCCNP00000014470.1"/>
    <property type="gene ID" value="ENSCCNG00000014961.1"/>
</dbReference>
<dbReference type="InterPro" id="IPR046350">
    <property type="entry name" value="Cystatin_sf"/>
</dbReference>
<dbReference type="Gene3D" id="3.10.450.10">
    <property type="match status" value="1"/>
</dbReference>
<feature type="chain" id="PRO_5034404901" description="Cystatin domain-containing protein" evidence="3">
    <location>
        <begin position="18"/>
        <end position="138"/>
    </location>
</feature>
<dbReference type="PROSITE" id="PS00287">
    <property type="entry name" value="CYSTATIN"/>
    <property type="match status" value="1"/>
</dbReference>
<dbReference type="InterPro" id="IPR000010">
    <property type="entry name" value="Cystatin_dom"/>
</dbReference>
<keyword evidence="3" id="KW-0732">Signal</keyword>
<evidence type="ECO:0000313" key="5">
    <source>
        <dbReference type="Ensembl" id="ENSCCNP00000014470.1"/>
    </source>
</evidence>
<dbReference type="GO" id="GO:0005615">
    <property type="term" value="C:extracellular space"/>
    <property type="evidence" value="ECO:0007669"/>
    <property type="project" value="TreeGrafter"/>
</dbReference>
<dbReference type="GO" id="GO:0031982">
    <property type="term" value="C:vesicle"/>
    <property type="evidence" value="ECO:0007669"/>
    <property type="project" value="TreeGrafter"/>
</dbReference>
<comment type="similarity">
    <text evidence="1">Belongs to the cystatin family.</text>
</comment>
<keyword evidence="2" id="KW-1015">Disulfide bond</keyword>
<dbReference type="CDD" id="cd00042">
    <property type="entry name" value="CY"/>
    <property type="match status" value="1"/>
</dbReference>
<dbReference type="Pfam" id="PF00031">
    <property type="entry name" value="Cystatin"/>
    <property type="match status" value="1"/>
</dbReference>
<evidence type="ECO:0000256" key="2">
    <source>
        <dbReference type="ARBA" id="ARBA00023157"/>
    </source>
</evidence>
<feature type="signal peptide" evidence="3">
    <location>
        <begin position="1"/>
        <end position="17"/>
    </location>
</feature>
<dbReference type="PANTHER" id="PTHR46186">
    <property type="entry name" value="CYSTATIN"/>
    <property type="match status" value="1"/>
</dbReference>
<evidence type="ECO:0000259" key="4">
    <source>
        <dbReference type="SMART" id="SM00043"/>
    </source>
</evidence>
<sequence>MIWILQLLLATLAIALAMSPVASSGSRVSRIEETNVNDKGVQQAMDFVLKFYNDKSDDLYASQVVRVIHAKRQIVAGILYYLKIELGRTTCTKSQSDLSDCPFSEPPNLQKKDVCDFQVHSIPLEQKFSVVNYSCHSA</sequence>
<accession>A0A8C0ZSA4</accession>
<dbReference type="PANTHER" id="PTHR46186:SF4">
    <property type="entry name" value="CYSTATIN 10"/>
    <property type="match status" value="1"/>
</dbReference>
<evidence type="ECO:0000256" key="1">
    <source>
        <dbReference type="ARBA" id="ARBA00009403"/>
    </source>
</evidence>
<dbReference type="SUPFAM" id="SSF54403">
    <property type="entry name" value="Cystatin/monellin"/>
    <property type="match status" value="1"/>
</dbReference>
<organism evidence="5">
    <name type="scientific">Castor canadensis</name>
    <name type="common">American beaver</name>
    <dbReference type="NCBI Taxonomy" id="51338"/>
    <lineage>
        <taxon>Eukaryota</taxon>
        <taxon>Metazoa</taxon>
        <taxon>Chordata</taxon>
        <taxon>Craniata</taxon>
        <taxon>Vertebrata</taxon>
        <taxon>Euteleostomi</taxon>
        <taxon>Mammalia</taxon>
        <taxon>Eutheria</taxon>
        <taxon>Euarchontoglires</taxon>
        <taxon>Glires</taxon>
        <taxon>Rodentia</taxon>
        <taxon>Castorimorpha</taxon>
        <taxon>Castoridae</taxon>
        <taxon>Castor</taxon>
    </lineage>
</organism>
<name>A0A8C0ZSA4_CASCN</name>
<dbReference type="GO" id="GO:0004869">
    <property type="term" value="F:cysteine-type endopeptidase inhibitor activity"/>
    <property type="evidence" value="ECO:0007669"/>
    <property type="project" value="InterPro"/>
</dbReference>
<dbReference type="AlphaFoldDB" id="A0A8C0ZSA4"/>
<proteinExistence type="inferred from homology"/>
<protein>
    <recommendedName>
        <fullName evidence="4">Cystatin domain-containing protein</fullName>
    </recommendedName>
</protein>
<reference evidence="5" key="1">
    <citation type="submission" date="2023-09" db="UniProtKB">
        <authorList>
            <consortium name="Ensembl"/>
        </authorList>
    </citation>
    <scope>IDENTIFICATION</scope>
</reference>
<dbReference type="GO" id="GO:0005737">
    <property type="term" value="C:cytoplasm"/>
    <property type="evidence" value="ECO:0007669"/>
    <property type="project" value="TreeGrafter"/>
</dbReference>